<dbReference type="Proteomes" id="UP000017429">
    <property type="component" value="Chromosome"/>
</dbReference>
<dbReference type="EMBL" id="CP097562">
    <property type="protein sequence ID" value="USF23686.1"/>
    <property type="molecule type" value="Genomic_DNA"/>
</dbReference>
<accession>V2RN97</accession>
<reference evidence="1" key="3">
    <citation type="submission" date="2022-06" db="EMBL/GenBank/DDBJ databases">
        <title>Resources to Facilitate Use of the Altered Schaedler Flora (ASF) Mouse Model to Study Microbiome Function.</title>
        <authorList>
            <person name="Proctor A."/>
            <person name="Parvinroo S."/>
            <person name="Richie T."/>
            <person name="Jia X."/>
            <person name="Lee S.T.M."/>
            <person name="Karp P.D."/>
            <person name="Paley S."/>
            <person name="Kostic A.D."/>
            <person name="Pierre J.F."/>
            <person name="Wannemuehler M.J."/>
            <person name="Phillips G.J."/>
        </authorList>
    </citation>
    <scope>NUCLEOTIDE SEQUENCE</scope>
    <source>
        <strain evidence="1">ASF457</strain>
    </source>
</reference>
<evidence type="ECO:0000313" key="2">
    <source>
        <dbReference type="Proteomes" id="UP000017429"/>
    </source>
</evidence>
<reference evidence="1" key="1">
    <citation type="journal article" date="2014" name="Genome Announc.">
        <title>Draft genome sequences of the altered schaedler flora, a defined bacterial community from gnotobiotic mice.</title>
        <authorList>
            <person name="Wannemuehler M.J."/>
            <person name="Overstreet A.M."/>
            <person name="Ward D.V."/>
            <person name="Phillips G.J."/>
        </authorList>
    </citation>
    <scope>NUCLEOTIDE SEQUENCE</scope>
    <source>
        <strain evidence="1">ASF457</strain>
    </source>
</reference>
<reference evidence="1" key="2">
    <citation type="submission" date="2022-05" db="EMBL/GenBank/DDBJ databases">
        <authorList>
            <person name="Proctor A.L."/>
            <person name="Phillips G.J."/>
            <person name="Wannemuehler M.J."/>
        </authorList>
    </citation>
    <scope>NUCLEOTIDE SEQUENCE</scope>
    <source>
        <strain evidence="1">ASF457</strain>
    </source>
</reference>
<sequence>MNKYIGILLVIILSVLTGCGESIYSGAENTSSKEALIDDFDFRFLKNECDVIIERYDDYVNSSVSLSEKDLYSYVSAVLSCSGFDIVKGLDSILQTGGNDIYGTAAAVIGHNVIDMNTSMYLYKQYEKAINICADYKTELAQSNHTLNNTNLTLCGLAGTMGTVVNISAMLLNSSGGGSNELQLTEEGLTDFGKDVNPTVVGLGLPSFLKEYNLFLYNLDSGLKLSEDAAAMLGDLLGQDSFSSVFGELAASLRDDKSQITEDSLINYISVSLGITIPDNIFPTVP</sequence>
<organism evidence="1 2">
    <name type="scientific">Mucispirillum schaedleri ASF457</name>
    <dbReference type="NCBI Taxonomy" id="1379858"/>
    <lineage>
        <taxon>Bacteria</taxon>
        <taxon>Pseudomonadati</taxon>
        <taxon>Deferribacterota</taxon>
        <taxon>Deferribacteres</taxon>
        <taxon>Deferribacterales</taxon>
        <taxon>Mucispirillaceae</taxon>
        <taxon>Mucispirillum</taxon>
    </lineage>
</organism>
<dbReference type="AlphaFoldDB" id="V2RN97"/>
<evidence type="ECO:0000313" key="1">
    <source>
        <dbReference type="EMBL" id="USF23686.1"/>
    </source>
</evidence>
<protein>
    <submittedName>
        <fullName evidence="1">Uncharacterized protein</fullName>
    </submittedName>
</protein>
<dbReference type="PROSITE" id="PS51257">
    <property type="entry name" value="PROKAR_LIPOPROTEIN"/>
    <property type="match status" value="1"/>
</dbReference>
<keyword evidence="2" id="KW-1185">Reference proteome</keyword>
<name>V2RN97_9BACT</name>
<dbReference type="RefSeq" id="WP_023275059.1">
    <property type="nucleotide sequence ID" value="NZ_CP097562.1"/>
</dbReference>
<gene>
    <name evidence="1" type="ORF">N508_000752</name>
</gene>
<proteinExistence type="predicted"/>
<dbReference type="KEGG" id="msch:N508_000752"/>